<proteinExistence type="predicted"/>
<keyword evidence="2" id="KW-1185">Reference proteome</keyword>
<feature type="non-terminal residue" evidence="1">
    <location>
        <position position="1"/>
    </location>
</feature>
<name>A0AAV5S8L2_9BILA</name>
<dbReference type="PANTHER" id="PTHR37433:SF5">
    <property type="entry name" value="DUF753 DOMAIN-CONTAINING PROTEIN-RELATED"/>
    <property type="match status" value="1"/>
</dbReference>
<accession>A0AAV5S8L2</accession>
<evidence type="ECO:0000313" key="2">
    <source>
        <dbReference type="Proteomes" id="UP001432027"/>
    </source>
</evidence>
<dbReference type="EMBL" id="BTSX01000001">
    <property type="protein sequence ID" value="GMS79053.1"/>
    <property type="molecule type" value="Genomic_DNA"/>
</dbReference>
<organism evidence="1 2">
    <name type="scientific">Pristionchus entomophagus</name>
    <dbReference type="NCBI Taxonomy" id="358040"/>
    <lineage>
        <taxon>Eukaryota</taxon>
        <taxon>Metazoa</taxon>
        <taxon>Ecdysozoa</taxon>
        <taxon>Nematoda</taxon>
        <taxon>Chromadorea</taxon>
        <taxon>Rhabditida</taxon>
        <taxon>Rhabditina</taxon>
        <taxon>Diplogasteromorpha</taxon>
        <taxon>Diplogasteroidea</taxon>
        <taxon>Neodiplogasteridae</taxon>
        <taxon>Pristionchus</taxon>
    </lineage>
</organism>
<evidence type="ECO:0008006" key="3">
    <source>
        <dbReference type="Google" id="ProtNLM"/>
    </source>
</evidence>
<feature type="non-terminal residue" evidence="1">
    <location>
        <position position="117"/>
    </location>
</feature>
<sequence>LIQYVFRCNTTCSGGFCYRAEYAVKYLGVTPNESAVTVDCFEYPFNDLKLGCRRNFEGIILCVCQTDLCNEHQSTGVEDLPVVENCLDGIRYEGLNDSDVVKPCHPSHYCSKMRGAM</sequence>
<dbReference type="PANTHER" id="PTHR37433">
    <property type="entry name" value="PROTEIN CBG25136-RELATED"/>
    <property type="match status" value="1"/>
</dbReference>
<protein>
    <recommendedName>
        <fullName evidence="3">Activin types I and II receptor domain-containing protein</fullName>
    </recommendedName>
</protein>
<evidence type="ECO:0000313" key="1">
    <source>
        <dbReference type="EMBL" id="GMS79053.1"/>
    </source>
</evidence>
<reference evidence="1" key="1">
    <citation type="submission" date="2023-10" db="EMBL/GenBank/DDBJ databases">
        <title>Genome assembly of Pristionchus species.</title>
        <authorList>
            <person name="Yoshida K."/>
            <person name="Sommer R.J."/>
        </authorList>
    </citation>
    <scope>NUCLEOTIDE SEQUENCE</scope>
    <source>
        <strain evidence="1">RS0144</strain>
    </source>
</reference>
<dbReference type="Proteomes" id="UP001432027">
    <property type="component" value="Unassembled WGS sequence"/>
</dbReference>
<dbReference type="AlphaFoldDB" id="A0AAV5S8L2"/>
<gene>
    <name evidence="1" type="ORF">PENTCL1PPCAC_1228</name>
</gene>
<comment type="caution">
    <text evidence="1">The sequence shown here is derived from an EMBL/GenBank/DDBJ whole genome shotgun (WGS) entry which is preliminary data.</text>
</comment>